<protein>
    <submittedName>
        <fullName evidence="2">Uncharacterized protein</fullName>
    </submittedName>
</protein>
<evidence type="ECO:0000313" key="2">
    <source>
        <dbReference type="EMBL" id="PNF20630.1"/>
    </source>
</evidence>
<feature type="compositionally biased region" description="Polar residues" evidence="1">
    <location>
        <begin position="174"/>
        <end position="184"/>
    </location>
</feature>
<feature type="region of interest" description="Disordered" evidence="1">
    <location>
        <begin position="2263"/>
        <end position="2292"/>
    </location>
</feature>
<feature type="region of interest" description="Disordered" evidence="1">
    <location>
        <begin position="1411"/>
        <end position="1437"/>
    </location>
</feature>
<dbReference type="STRING" id="105785.A0A2J7PWC3"/>
<feature type="compositionally biased region" description="Basic residues" evidence="1">
    <location>
        <begin position="637"/>
        <end position="682"/>
    </location>
</feature>
<feature type="compositionally biased region" description="Basic residues" evidence="1">
    <location>
        <begin position="210"/>
        <end position="224"/>
    </location>
</feature>
<feature type="region of interest" description="Disordered" evidence="1">
    <location>
        <begin position="1015"/>
        <end position="1044"/>
    </location>
</feature>
<proteinExistence type="predicted"/>
<feature type="region of interest" description="Disordered" evidence="1">
    <location>
        <begin position="889"/>
        <end position="974"/>
    </location>
</feature>
<feature type="compositionally biased region" description="Polar residues" evidence="1">
    <location>
        <begin position="2283"/>
        <end position="2292"/>
    </location>
</feature>
<accession>A0A2J7PWC3</accession>
<sequence>MPQHVNCQSDLKPSFCGENDDSTKDFDLDEEIDSYLNQLEAIPIELFEESYGDSSDGTKGVKNVLTETPHTTARNTSKYQNENTESTASVSSIVAKTVFNVLQRKRQEEESKLSVAGVNSRRTGSGSNSEDELSNVICRQLTSKTEQQLARVPKVNNRYHNSKRKTSGEKSMSALISPSRSVNQEEPPEMTLPTAYTKRDSESKTNLQSSKKHKRRREKKKRVYSKNIMSDISTNIVNTGEIVQQSKSTSSTQDGVKPDIIPWIEAASSFSLEKCCDASNYHHDDQNVVSLDIIKTEDSVIKLRRDFTLSPASSLSSSLSGRETVVLPLRDTRLPHLKQESRLTSLKKWPANVIAQVSSDSLCQSTDAFCMISKREPSPFPISKPLSEIPTCDQIVSDCSKVYGETDIGSNESGSLLTRKKNEQKLLKKSESKDRGSSTLYCYTRKRSHSRSLSPSIRSPFRFGYCKSKCKNLRSEVKVRRKLCDKIPSPPTIRSVVIPEFSLRKQKSLAPSPPRYSRSEYLCRHIHESKIPPSSVSTTKQPEELGTPAGCTSDTSAKTEIGSSKPKDNICKSDLIHDPKFSAPMHHTSTSMSHKRSIINYKSLSPVSSCDSYSPGRKRSRPRRESKFFKSQSRSPCRSRRRSRSVSPWRRKYKYRRSRSRSVSSRRRRSRSRSPRRKRVRSRSPVGTRYLRSRLRSRKSHSPRRGSRKHRRRSSSMSVSSPSPAGKRTRLKEQTETAFSSLIAALNENRTAATSVSVTQSYNMPVATTSSSVPLDALPVPQLTQAAYAPTQGGDIAPAHNVYHCASHGKYEVPSALPYATPTYQNNQIYQQQPYQNMYFQGRYPDAESSYIVSTSVHQMYGNYNQMSSSHQEGYYYHSAQTNFDQSQLCFPNAFPPLPPPLPPPPPPPPPPPSSPPSYFHLNLEDEFLPPPLPAEDHPPPPAPVEFDSSSDKDLAEGNSGHTLPITSNLKHVGKSSLSPLTTRLQSNLRYLLPEVKRNKPSSSVLKIIARALQSPAKEDRMSENPNKGKSAVGPPSKIETYETSKSDVKKLELDAEVVVVENISSEQNLQILSKTREQREDKYLQSVWNKSVSCELLTDLEPDLEERKMNSLTCSNQSQVPSFASDSHEPTSGHMLKTVPPSVLSCTTINNKNSPLGESDADCKMFSSTDSLPNSLEDIRSEIISRETNEIKTQHIQSYSFNKHREYKPVVLNLLPRKNLSKFSHFQTNEINTKFISSKQTECSKHESSASVQQSRVKKLKQAQFNNVHVDKCTVRHQMVGKSLRIQSTNSSDEKFKTASKDIFICESGAFVSEADPFTSTTRSVLPVLSADYIKNQLSDDVCQSIPVRVSKTRQDVETNSSFTSMTGSCGTVNSADTLIHCTLMEQTDCNTSMKSNGDATQPELLQDSHENAITEKPRVSADNKNREVRESCRKSDKGYAGGDCSEIELGNKRKTFPVSRSKKASALLTENSTAVPQVESTEVAACRRENGEKATILYGKGSIAESVVGNKKMATIISKAGNKGEDVHEIEGTEFDPMGKNLQPSLMVKKRNKEICMSELKCKAMCKLGGKEKCASLCTGIESTSEDHSVGTVTETGRTEILENTCKIVSKESTISLTEKGNEAEIISSIVAQVSEAMNTEMGRKSEGTVVPELVGQANPSLSKAATFFSGENCIKSEGSKKIVACIPLIDNNKISVPKLGGNEGSTLLLKAETFVAEEDNKDMAVPKIENKEESVSLSKVETCMHEKECIKLAALTTEMVGEDIGSVVRKVENDEISASLHEIKCKKVVHFVGEGSEEADKSVVQTRLSLLKTGCKEESDKQVEKCVLHETAACIRSETKFPVTAVDKSGRAVLVKLKEQDTINPLPNSLSLVAMSHPRNKSSNDVEVPSVQKDLMAMSLIQVSGHISENDIFPRKPKSNEKQMSVTSSSESEMMPHVGPISPSGNKENLPVISVNSSVLEHLASSGLNVNTKSQPLNESSVTLNSAPAENAWDDQASRTETKKFNLGSEPERPCIVKTLGPPVPLDRELDLSQLKDLQSQPQGTPNHCDISSVIKAKDVKTHETESTVDVSTSKLLDHIHGIRSRRNDNVENFVSDKNRPVPKSSKTSVVYKSITLKQFQTSESVIKLSNNEILEDSPTTPVKNCDRLIAHPSSKHTRCLDPSTSNPQGLEFDTSEVTKVTSDKILSNNIKNENICKYMKSAIPDEPVHHRRCKWRVFNKRNCHMLSDIHQNLRLEASALLNDPKLKLCAVVELNRNELTKESRKSGHSRRHSAVRNDVSASDNSLPSSGNSIPQLFESFSFIKPVSSYHSFEREANDCLSELQSHDSAANLPEDLLQPQLPSHCTYKDTNQFPKTQSVNSAVHELSKLTSNPLESAPLICSPHLKILVSSRPLLALSSDDQISVEEYPDIDTSQRSKDTEEYKFDVQSSHQSPLLVEEQDVDNLAKRQNALWSLNKNIHKECLEEVTTNCRRKDSLNASVFTSEDVKVISSNEILKQTPLDEGANVVNSDSDWKALYQVMKLLSIPKRTVTTQVDLVANVLQGSENVTVENETENRYIDLVSVLERVMLHLPKCENPI</sequence>
<feature type="compositionally biased region" description="Polar residues" evidence="1">
    <location>
        <begin position="960"/>
        <end position="974"/>
    </location>
</feature>
<feature type="compositionally biased region" description="Basic residues" evidence="1">
    <location>
        <begin position="691"/>
        <end position="714"/>
    </location>
</feature>
<name>A0A2J7PWC3_9NEOP</name>
<dbReference type="EMBL" id="NEVH01020936">
    <property type="protein sequence ID" value="PNF20630.1"/>
    <property type="molecule type" value="Genomic_DNA"/>
</dbReference>
<comment type="caution">
    <text evidence="2">The sequence shown here is derived from an EMBL/GenBank/DDBJ whole genome shotgun (WGS) entry which is preliminary data.</text>
</comment>
<keyword evidence="3" id="KW-1185">Reference proteome</keyword>
<evidence type="ECO:0000313" key="3">
    <source>
        <dbReference type="Proteomes" id="UP000235965"/>
    </source>
</evidence>
<organism evidence="2 3">
    <name type="scientific">Cryptotermes secundus</name>
    <dbReference type="NCBI Taxonomy" id="105785"/>
    <lineage>
        <taxon>Eukaryota</taxon>
        <taxon>Metazoa</taxon>
        <taxon>Ecdysozoa</taxon>
        <taxon>Arthropoda</taxon>
        <taxon>Hexapoda</taxon>
        <taxon>Insecta</taxon>
        <taxon>Pterygota</taxon>
        <taxon>Neoptera</taxon>
        <taxon>Polyneoptera</taxon>
        <taxon>Dictyoptera</taxon>
        <taxon>Blattodea</taxon>
        <taxon>Blattoidea</taxon>
        <taxon>Termitoidae</taxon>
        <taxon>Kalotermitidae</taxon>
        <taxon>Cryptotermitinae</taxon>
        <taxon>Cryptotermes</taxon>
    </lineage>
</organism>
<feature type="region of interest" description="Disordered" evidence="1">
    <location>
        <begin position="532"/>
        <end position="571"/>
    </location>
</feature>
<feature type="compositionally biased region" description="Pro residues" evidence="1">
    <location>
        <begin position="894"/>
        <end position="916"/>
    </location>
</feature>
<reference evidence="2 3" key="1">
    <citation type="submission" date="2017-12" db="EMBL/GenBank/DDBJ databases">
        <title>Hemimetabolous genomes reveal molecular basis of termite eusociality.</title>
        <authorList>
            <person name="Harrison M.C."/>
            <person name="Jongepier E."/>
            <person name="Robertson H.M."/>
            <person name="Arning N."/>
            <person name="Bitard-Feildel T."/>
            <person name="Chao H."/>
            <person name="Childers C.P."/>
            <person name="Dinh H."/>
            <person name="Doddapaneni H."/>
            <person name="Dugan S."/>
            <person name="Gowin J."/>
            <person name="Greiner C."/>
            <person name="Han Y."/>
            <person name="Hu H."/>
            <person name="Hughes D.S.T."/>
            <person name="Huylmans A.-K."/>
            <person name="Kemena C."/>
            <person name="Kremer L.P.M."/>
            <person name="Lee S.L."/>
            <person name="Lopez-Ezquerra A."/>
            <person name="Mallet L."/>
            <person name="Monroy-Kuhn J.M."/>
            <person name="Moser A."/>
            <person name="Murali S.C."/>
            <person name="Muzny D.M."/>
            <person name="Otani S."/>
            <person name="Piulachs M.-D."/>
            <person name="Poelchau M."/>
            <person name="Qu J."/>
            <person name="Schaub F."/>
            <person name="Wada-Katsumata A."/>
            <person name="Worley K.C."/>
            <person name="Xie Q."/>
            <person name="Ylla G."/>
            <person name="Poulsen M."/>
            <person name="Gibbs R.A."/>
            <person name="Schal C."/>
            <person name="Richards S."/>
            <person name="Belles X."/>
            <person name="Korb J."/>
            <person name="Bornberg-Bauer E."/>
        </authorList>
    </citation>
    <scope>NUCLEOTIDE SEQUENCE [LARGE SCALE GENOMIC DNA]</scope>
    <source>
        <tissue evidence="2">Whole body</tissue>
    </source>
</reference>
<feature type="region of interest" description="Disordered" evidence="1">
    <location>
        <begin position="605"/>
        <end position="734"/>
    </location>
</feature>
<feature type="compositionally biased region" description="Pro residues" evidence="1">
    <location>
        <begin position="929"/>
        <end position="944"/>
    </location>
</feature>
<feature type="compositionally biased region" description="Basic and acidic residues" evidence="1">
    <location>
        <begin position="2417"/>
        <end position="2429"/>
    </location>
</feature>
<feature type="compositionally biased region" description="Basic and acidic residues" evidence="1">
    <location>
        <begin position="1913"/>
        <end position="1924"/>
    </location>
</feature>
<dbReference type="InParanoid" id="A0A2J7PWC3"/>
<feature type="region of interest" description="Disordered" evidence="1">
    <location>
        <begin position="1913"/>
        <end position="1950"/>
    </location>
</feature>
<feature type="compositionally biased region" description="Polar residues" evidence="1">
    <location>
        <begin position="1973"/>
        <end position="1991"/>
    </location>
</feature>
<dbReference type="SUPFAM" id="SSF101447">
    <property type="entry name" value="Formin homology 2 domain (FH2 domain)"/>
    <property type="match status" value="1"/>
</dbReference>
<feature type="region of interest" description="Disordered" evidence="1">
    <location>
        <begin position="2410"/>
        <end position="2435"/>
    </location>
</feature>
<evidence type="ECO:0000256" key="1">
    <source>
        <dbReference type="SAM" id="MobiDB-lite"/>
    </source>
</evidence>
<feature type="compositionally biased region" description="Polar residues" evidence="1">
    <location>
        <begin position="550"/>
        <end position="562"/>
    </location>
</feature>
<feature type="region of interest" description="Disordered" evidence="1">
    <location>
        <begin position="1973"/>
        <end position="2019"/>
    </location>
</feature>
<feature type="region of interest" description="Disordered" evidence="1">
    <location>
        <begin position="106"/>
        <end position="133"/>
    </location>
</feature>
<feature type="compositionally biased region" description="Polar residues" evidence="1">
    <location>
        <begin position="1"/>
        <end position="11"/>
    </location>
</feature>
<gene>
    <name evidence="2" type="ORF">B7P43_G04257</name>
</gene>
<feature type="compositionally biased region" description="Basic and acidic residues" evidence="1">
    <location>
        <begin position="1999"/>
        <end position="2018"/>
    </location>
</feature>
<feature type="region of interest" description="Disordered" evidence="1">
    <location>
        <begin position="145"/>
        <end position="224"/>
    </location>
</feature>
<dbReference type="Proteomes" id="UP000235965">
    <property type="component" value="Unassembled WGS sequence"/>
</dbReference>
<feature type="region of interest" description="Disordered" evidence="1">
    <location>
        <begin position="1"/>
        <end position="24"/>
    </location>
</feature>
<dbReference type="OrthoDB" id="10625435at2759"/>